<evidence type="ECO:0000256" key="12">
    <source>
        <dbReference type="SAM" id="MobiDB-lite"/>
    </source>
</evidence>
<keyword evidence="5" id="KW-0436">Ligase</keyword>
<feature type="domain" description="PurE" evidence="13">
    <location>
        <begin position="286"/>
        <end position="433"/>
    </location>
</feature>
<dbReference type="InterPro" id="IPR000031">
    <property type="entry name" value="PurE_dom"/>
</dbReference>
<name>A0A7R9GUI5_TIMPO</name>
<dbReference type="SMART" id="SM01001">
    <property type="entry name" value="AIRC"/>
    <property type="match status" value="1"/>
</dbReference>
<keyword evidence="10" id="KW-0456">Lyase</keyword>
<evidence type="ECO:0000256" key="8">
    <source>
        <dbReference type="ARBA" id="ARBA00022793"/>
    </source>
</evidence>
<dbReference type="PANTHER" id="PTHR43599:SF3">
    <property type="entry name" value="SI:DKEY-6E2.2"/>
    <property type="match status" value="1"/>
</dbReference>
<evidence type="ECO:0000256" key="7">
    <source>
        <dbReference type="ARBA" id="ARBA00022755"/>
    </source>
</evidence>
<evidence type="ECO:0000256" key="11">
    <source>
        <dbReference type="ARBA" id="ARBA00023268"/>
    </source>
</evidence>
<dbReference type="UniPathway" id="UPA00074">
    <property type="reaction ID" value="UER00130"/>
</dbReference>
<comment type="similarity">
    <text evidence="3">In the C-terminal section; belongs to the AIR carboxylase family. Class II subfamily.</text>
</comment>
<evidence type="ECO:0000256" key="4">
    <source>
        <dbReference type="ARBA" id="ARBA00011020"/>
    </source>
</evidence>
<dbReference type="InterPro" id="IPR033626">
    <property type="entry name" value="PurE_classII"/>
</dbReference>
<dbReference type="SUPFAM" id="SSF52255">
    <property type="entry name" value="N5-CAIR mutase (phosphoribosylaminoimidazole carboxylase, PurE)"/>
    <property type="match status" value="1"/>
</dbReference>
<evidence type="ECO:0000256" key="5">
    <source>
        <dbReference type="ARBA" id="ARBA00022598"/>
    </source>
</evidence>
<dbReference type="CDD" id="cd01416">
    <property type="entry name" value="SAICAR_synt_Ade5"/>
    <property type="match status" value="1"/>
</dbReference>
<comment type="similarity">
    <text evidence="4">In the N-terminal section; belongs to the SAICAR synthetase family.</text>
</comment>
<evidence type="ECO:0000256" key="3">
    <source>
        <dbReference type="ARBA" id="ARBA00010478"/>
    </source>
</evidence>
<dbReference type="InterPro" id="IPR050089">
    <property type="entry name" value="SAICAR_synthetase"/>
</dbReference>
<feature type="region of interest" description="Disordered" evidence="12">
    <location>
        <begin position="1"/>
        <end position="54"/>
    </location>
</feature>
<gene>
    <name evidence="14" type="ORF">TPSB3V08_LOCUS753</name>
</gene>
<dbReference type="Pfam" id="PF01259">
    <property type="entry name" value="SAICAR_synt"/>
    <property type="match status" value="1"/>
</dbReference>
<dbReference type="Pfam" id="PF00731">
    <property type="entry name" value="AIRC"/>
    <property type="match status" value="1"/>
</dbReference>
<dbReference type="GO" id="GO:0006189">
    <property type="term" value="P:'de novo' IMP biosynthetic process"/>
    <property type="evidence" value="ECO:0007669"/>
    <property type="project" value="UniProtKB-UniPathway"/>
</dbReference>
<evidence type="ECO:0000313" key="14">
    <source>
        <dbReference type="EMBL" id="CAD7396639.1"/>
    </source>
</evidence>
<protein>
    <recommendedName>
        <fullName evidence="13">PurE domain-containing protein</fullName>
    </recommendedName>
</protein>
<dbReference type="Gene3D" id="3.30.200.20">
    <property type="entry name" value="Phosphorylase Kinase, domain 1"/>
    <property type="match status" value="1"/>
</dbReference>
<keyword evidence="6" id="KW-0547">Nucleotide-binding</keyword>
<sequence length="442" mass="48914">MNPHLRGRRVENHLEKTTPSSPDRDSNLDLPVLSSQAQHDKRVSQLRHRGRGKLRRPKSGLLRNLKATKFGIMAGTTVEGHKLGALVIEGKTKRVFELPNLPGHVLLQSKDRITAGDGVKSHEMEGKAAISNQTTSKVFELLNSVGMRTGFVKTAGETSFIAKKCEMVPIEWVTRRLATGSFLKRHPGVAEGHRFNPPLQETFYKDCALVDMKIEFGVDLKGDILIADVIDSDSWRLWPSGDKRLMKDKQVYRNLNTVTQQDLDIVKRNFKWVAEKLEYLMPSSNSLVVILMGSPSDEEHSRKIQTHLKNLGVPNELRVTSAHKGTEETLKIAAEYEGSGRKVVFVAVAGRSNGLGPVLSGNTTVPVINCPPVRSDNVSQDVWSSLNVPSGLGCSTVVYPEAAALAAAQIHALHDHIIWARLRVKQLTNFISLIVADKMVRT</sequence>
<dbReference type="GO" id="GO:0016831">
    <property type="term" value="F:carboxy-lyase activity"/>
    <property type="evidence" value="ECO:0007669"/>
    <property type="project" value="UniProtKB-KW"/>
</dbReference>
<keyword evidence="9" id="KW-0067">ATP-binding</keyword>
<dbReference type="Gene3D" id="3.30.470.20">
    <property type="entry name" value="ATP-grasp fold, B domain"/>
    <property type="match status" value="1"/>
</dbReference>
<dbReference type="InterPro" id="IPR028923">
    <property type="entry name" value="SAICAR_synt/ADE2_N"/>
</dbReference>
<dbReference type="PROSITE" id="PS01057">
    <property type="entry name" value="SAICAR_SYNTHETASE_1"/>
    <property type="match status" value="1"/>
</dbReference>
<organism evidence="14">
    <name type="scientific">Timema poppense</name>
    <name type="common">Walking stick</name>
    <dbReference type="NCBI Taxonomy" id="170557"/>
    <lineage>
        <taxon>Eukaryota</taxon>
        <taxon>Metazoa</taxon>
        <taxon>Ecdysozoa</taxon>
        <taxon>Arthropoda</taxon>
        <taxon>Hexapoda</taxon>
        <taxon>Insecta</taxon>
        <taxon>Pterygota</taxon>
        <taxon>Neoptera</taxon>
        <taxon>Polyneoptera</taxon>
        <taxon>Phasmatodea</taxon>
        <taxon>Timematodea</taxon>
        <taxon>Timematoidea</taxon>
        <taxon>Timematidae</taxon>
        <taxon>Timema</taxon>
    </lineage>
</organism>
<evidence type="ECO:0000259" key="13">
    <source>
        <dbReference type="SMART" id="SM01001"/>
    </source>
</evidence>
<keyword evidence="7" id="KW-0658">Purine biosynthesis</keyword>
<evidence type="ECO:0000256" key="2">
    <source>
        <dbReference type="ARBA" id="ARBA00004747"/>
    </source>
</evidence>
<evidence type="ECO:0000256" key="1">
    <source>
        <dbReference type="ARBA" id="ARBA00004672"/>
    </source>
</evidence>
<dbReference type="FunFam" id="3.30.200.20:FF:000183">
    <property type="entry name" value="Probable multifunctional protein ADE2"/>
    <property type="match status" value="1"/>
</dbReference>
<proteinExistence type="inferred from homology"/>
<dbReference type="HAMAP" id="MF_02045">
    <property type="entry name" value="PurE_classII"/>
    <property type="match status" value="1"/>
</dbReference>
<dbReference type="PROSITE" id="PS01058">
    <property type="entry name" value="SAICAR_SYNTHETASE_2"/>
    <property type="match status" value="1"/>
</dbReference>
<dbReference type="FunFam" id="3.40.50.1970:FF:000006">
    <property type="entry name" value="Probable multifunctional protein ADE2"/>
    <property type="match status" value="1"/>
</dbReference>
<dbReference type="PANTHER" id="PTHR43599">
    <property type="entry name" value="MULTIFUNCTIONAL PROTEIN ADE2"/>
    <property type="match status" value="1"/>
</dbReference>
<dbReference type="InterPro" id="IPR018236">
    <property type="entry name" value="SAICAR_synthetase_CS"/>
</dbReference>
<reference evidence="14" key="1">
    <citation type="submission" date="2020-11" db="EMBL/GenBank/DDBJ databases">
        <authorList>
            <person name="Tran Van P."/>
        </authorList>
    </citation>
    <scope>NUCLEOTIDE SEQUENCE</scope>
</reference>
<evidence type="ECO:0000256" key="9">
    <source>
        <dbReference type="ARBA" id="ARBA00022840"/>
    </source>
</evidence>
<comment type="pathway">
    <text evidence="1">Purine metabolism; IMP biosynthesis via de novo pathway; 5-amino-1-(5-phospho-D-ribosyl)imidazole-4-carboxamide from 5-amino-1-(5-phospho-D-ribosyl)imidazole-4-carboxylate: step 1/2.</text>
</comment>
<dbReference type="Gene3D" id="3.40.50.1970">
    <property type="match status" value="1"/>
</dbReference>
<comment type="pathway">
    <text evidence="2">Purine metabolism; IMP biosynthesis via de novo pathway; 5-amino-1-(5-phospho-D-ribosyl)imidazole-4-carboxylate from 5-amino-1-(5-phospho-D-ribosyl)imidazole (carboxylase route): step 1/1.</text>
</comment>
<dbReference type="AlphaFoldDB" id="A0A7R9GUI5"/>
<dbReference type="EMBL" id="OD000255">
    <property type="protein sequence ID" value="CAD7396639.1"/>
    <property type="molecule type" value="Genomic_DNA"/>
</dbReference>
<dbReference type="GO" id="GO:0005829">
    <property type="term" value="C:cytosol"/>
    <property type="evidence" value="ECO:0007669"/>
    <property type="project" value="TreeGrafter"/>
</dbReference>
<evidence type="ECO:0000256" key="6">
    <source>
        <dbReference type="ARBA" id="ARBA00022741"/>
    </source>
</evidence>
<keyword evidence="8" id="KW-0210">Decarboxylase</keyword>
<feature type="compositionally biased region" description="Basic residues" evidence="12">
    <location>
        <begin position="44"/>
        <end position="54"/>
    </location>
</feature>
<dbReference type="GO" id="GO:0004639">
    <property type="term" value="F:phosphoribosylaminoimidazolesuccinocarboxamide synthase activity"/>
    <property type="evidence" value="ECO:0007669"/>
    <property type="project" value="InterPro"/>
</dbReference>
<dbReference type="GO" id="GO:0005524">
    <property type="term" value="F:ATP binding"/>
    <property type="evidence" value="ECO:0007669"/>
    <property type="project" value="UniProtKB-KW"/>
</dbReference>
<accession>A0A7R9GUI5</accession>
<feature type="compositionally biased region" description="Basic and acidic residues" evidence="12">
    <location>
        <begin position="8"/>
        <end position="27"/>
    </location>
</feature>
<dbReference type="SUPFAM" id="SSF56104">
    <property type="entry name" value="SAICAR synthase-like"/>
    <property type="match status" value="1"/>
</dbReference>
<keyword evidence="11" id="KW-0511">Multifunctional enzyme</keyword>
<evidence type="ECO:0000256" key="10">
    <source>
        <dbReference type="ARBA" id="ARBA00023239"/>
    </source>
</evidence>